<dbReference type="HAMAP" id="MF_01114">
    <property type="entry name" value="RecX"/>
    <property type="match status" value="1"/>
</dbReference>
<evidence type="ECO:0000259" key="7">
    <source>
        <dbReference type="Pfam" id="PF21981"/>
    </source>
</evidence>
<dbReference type="Pfam" id="PF21982">
    <property type="entry name" value="RecX_HTH1"/>
    <property type="match status" value="1"/>
</dbReference>
<dbReference type="Gene3D" id="1.10.10.10">
    <property type="entry name" value="Winged helix-like DNA-binding domain superfamily/Winged helix DNA-binding domain"/>
    <property type="match status" value="3"/>
</dbReference>
<protein>
    <recommendedName>
        <fullName evidence="3 5">Regulatory protein RecX</fullName>
    </recommendedName>
</protein>
<evidence type="ECO:0000313" key="9">
    <source>
        <dbReference type="EMBL" id="GGG80277.1"/>
    </source>
</evidence>
<dbReference type="PANTHER" id="PTHR33602">
    <property type="entry name" value="REGULATORY PROTEIN RECX FAMILY PROTEIN"/>
    <property type="match status" value="1"/>
</dbReference>
<organism evidence="9 10">
    <name type="scientific">Paenibacillus radicis</name>
    <name type="common">ex Gao et al. 2016</name>
    <dbReference type="NCBI Taxonomy" id="1737354"/>
    <lineage>
        <taxon>Bacteria</taxon>
        <taxon>Bacillati</taxon>
        <taxon>Bacillota</taxon>
        <taxon>Bacilli</taxon>
        <taxon>Bacillales</taxon>
        <taxon>Paenibacillaceae</taxon>
        <taxon>Paenibacillus</taxon>
    </lineage>
</organism>
<dbReference type="Proteomes" id="UP000600247">
    <property type="component" value="Unassembled WGS sequence"/>
</dbReference>
<dbReference type="Pfam" id="PF02631">
    <property type="entry name" value="RecX_HTH2"/>
    <property type="match status" value="1"/>
</dbReference>
<feature type="domain" description="RecX third three-helical" evidence="7">
    <location>
        <begin position="158"/>
        <end position="202"/>
    </location>
</feature>
<dbReference type="Pfam" id="PF21981">
    <property type="entry name" value="RecX_HTH3"/>
    <property type="match status" value="1"/>
</dbReference>
<gene>
    <name evidence="5" type="primary">recX</name>
    <name evidence="9" type="ORF">GCM10010918_41710</name>
</gene>
<name>A0A917HJ39_9BACL</name>
<evidence type="ECO:0000256" key="2">
    <source>
        <dbReference type="ARBA" id="ARBA00009695"/>
    </source>
</evidence>
<evidence type="ECO:0000256" key="1">
    <source>
        <dbReference type="ARBA" id="ARBA00004496"/>
    </source>
</evidence>
<accession>A0A917HJ39</accession>
<evidence type="ECO:0000256" key="5">
    <source>
        <dbReference type="HAMAP-Rule" id="MF_01114"/>
    </source>
</evidence>
<dbReference type="AlphaFoldDB" id="A0A917HJ39"/>
<dbReference type="InterPro" id="IPR003783">
    <property type="entry name" value="Regulatory_RecX"/>
</dbReference>
<keyword evidence="10" id="KW-1185">Reference proteome</keyword>
<dbReference type="RefSeq" id="WP_229692298.1">
    <property type="nucleotide sequence ID" value="NZ_BMHY01000009.1"/>
</dbReference>
<dbReference type="InterPro" id="IPR053926">
    <property type="entry name" value="RecX_HTH_1st"/>
</dbReference>
<feature type="domain" description="RecX second three-helical" evidence="6">
    <location>
        <begin position="109"/>
        <end position="149"/>
    </location>
</feature>
<feature type="domain" description="RecX first three-helical" evidence="8">
    <location>
        <begin position="63"/>
        <end position="102"/>
    </location>
</feature>
<proteinExistence type="inferred from homology"/>
<evidence type="ECO:0000256" key="4">
    <source>
        <dbReference type="ARBA" id="ARBA00022490"/>
    </source>
</evidence>
<evidence type="ECO:0000256" key="3">
    <source>
        <dbReference type="ARBA" id="ARBA00018111"/>
    </source>
</evidence>
<dbReference type="PANTHER" id="PTHR33602:SF1">
    <property type="entry name" value="REGULATORY PROTEIN RECX FAMILY PROTEIN"/>
    <property type="match status" value="1"/>
</dbReference>
<comment type="subcellular location">
    <subcellularLocation>
        <location evidence="1 5">Cytoplasm</location>
    </subcellularLocation>
</comment>
<dbReference type="GO" id="GO:0006282">
    <property type="term" value="P:regulation of DNA repair"/>
    <property type="evidence" value="ECO:0007669"/>
    <property type="project" value="UniProtKB-UniRule"/>
</dbReference>
<comment type="similarity">
    <text evidence="2 5">Belongs to the RecX family.</text>
</comment>
<evidence type="ECO:0000259" key="6">
    <source>
        <dbReference type="Pfam" id="PF02631"/>
    </source>
</evidence>
<dbReference type="GO" id="GO:0005737">
    <property type="term" value="C:cytoplasm"/>
    <property type="evidence" value="ECO:0007669"/>
    <property type="project" value="UniProtKB-SubCell"/>
</dbReference>
<sequence length="224" mass="25609">MIEIQAVKQDRKDRSRYHIHGEGEEPLLTVHKDILIRHELLKGHAFTEDELAAIGDEDSRYRAYIKAVAFLGAKPRTSKEIEQYLQRKEFEPEHISSAVERLESEHIVDDEEYARKFAAQRIKYANKGRRWIKQELQQRGVSKQAAADAADAIDKEAEREAAVKAAGKKWRSLKGDPIDRKRKLMGFLMRRGFPGDIVKDAVKSVMEQAAAEADDEEDGLLLDN</sequence>
<dbReference type="InterPro" id="IPR036388">
    <property type="entry name" value="WH-like_DNA-bd_sf"/>
</dbReference>
<comment type="caution">
    <text evidence="9">The sequence shown here is derived from an EMBL/GenBank/DDBJ whole genome shotgun (WGS) entry which is preliminary data.</text>
</comment>
<comment type="function">
    <text evidence="5">Modulates RecA activity.</text>
</comment>
<keyword evidence="4 5" id="KW-0963">Cytoplasm</keyword>
<dbReference type="EMBL" id="BMHY01000009">
    <property type="protein sequence ID" value="GGG80277.1"/>
    <property type="molecule type" value="Genomic_DNA"/>
</dbReference>
<evidence type="ECO:0000313" key="10">
    <source>
        <dbReference type="Proteomes" id="UP000600247"/>
    </source>
</evidence>
<evidence type="ECO:0000259" key="8">
    <source>
        <dbReference type="Pfam" id="PF21982"/>
    </source>
</evidence>
<dbReference type="InterPro" id="IPR053924">
    <property type="entry name" value="RecX_HTH_2nd"/>
</dbReference>
<reference evidence="9 10" key="1">
    <citation type="journal article" date="2014" name="Int. J. Syst. Evol. Microbiol.">
        <title>Complete genome sequence of Corynebacterium casei LMG S-19264T (=DSM 44701T), isolated from a smear-ripened cheese.</title>
        <authorList>
            <consortium name="US DOE Joint Genome Institute (JGI-PGF)"/>
            <person name="Walter F."/>
            <person name="Albersmeier A."/>
            <person name="Kalinowski J."/>
            <person name="Ruckert C."/>
        </authorList>
    </citation>
    <scope>NUCLEOTIDE SEQUENCE [LARGE SCALE GENOMIC DNA]</scope>
    <source>
        <strain evidence="9 10">CGMCC 1.15286</strain>
    </source>
</reference>
<dbReference type="InterPro" id="IPR053925">
    <property type="entry name" value="RecX_HTH_3rd"/>
</dbReference>